<dbReference type="InterPro" id="IPR008978">
    <property type="entry name" value="HSP20-like_chaperone"/>
</dbReference>
<evidence type="ECO:0000313" key="4">
    <source>
        <dbReference type="Proteomes" id="UP000694523"/>
    </source>
</evidence>
<organism evidence="3 4">
    <name type="scientific">Neogobius melanostomus</name>
    <name type="common">round goby</name>
    <dbReference type="NCBI Taxonomy" id="47308"/>
    <lineage>
        <taxon>Eukaryota</taxon>
        <taxon>Metazoa</taxon>
        <taxon>Chordata</taxon>
        <taxon>Craniata</taxon>
        <taxon>Vertebrata</taxon>
        <taxon>Euteleostomi</taxon>
        <taxon>Actinopterygii</taxon>
        <taxon>Neopterygii</taxon>
        <taxon>Teleostei</taxon>
        <taxon>Neoteleostei</taxon>
        <taxon>Acanthomorphata</taxon>
        <taxon>Gobiaria</taxon>
        <taxon>Gobiiformes</taxon>
        <taxon>Gobioidei</taxon>
        <taxon>Gobiidae</taxon>
        <taxon>Benthophilinae</taxon>
        <taxon>Neogobiini</taxon>
        <taxon>Neogobius</taxon>
    </lineage>
</organism>
<dbReference type="InterPro" id="IPR002068">
    <property type="entry name" value="A-crystallin/Hsp20_dom"/>
</dbReference>
<dbReference type="GO" id="GO:0009408">
    <property type="term" value="P:response to heat"/>
    <property type="evidence" value="ECO:0007669"/>
    <property type="project" value="TreeGrafter"/>
</dbReference>
<dbReference type="PANTHER" id="PTHR45640:SF2">
    <property type="entry name" value="HEAT SHOCK PROTEIN BETA-11-RELATED"/>
    <property type="match status" value="1"/>
</dbReference>
<dbReference type="GO" id="GO:0042026">
    <property type="term" value="P:protein refolding"/>
    <property type="evidence" value="ECO:0007669"/>
    <property type="project" value="TreeGrafter"/>
</dbReference>
<evidence type="ECO:0000313" key="3">
    <source>
        <dbReference type="Ensembl" id="ENSNMLP00000007594.1"/>
    </source>
</evidence>
<reference evidence="3" key="1">
    <citation type="submission" date="2025-08" db="UniProtKB">
        <authorList>
            <consortium name="Ensembl"/>
        </authorList>
    </citation>
    <scope>IDENTIFICATION</scope>
</reference>
<evidence type="ECO:0000256" key="1">
    <source>
        <dbReference type="ARBA" id="ARBA00023016"/>
    </source>
</evidence>
<sequence length="202" mass="23395">MLSSHGHPFFGLSQDLYWSGLWPEVRPLLHQRDNVLRDLHCSLQLMDSLQDHFMEDTCFPHALSQPHTKVQPFVLRLDAHGFSPEELSVGQGNGLLRVQGRKEKNKKEDGCSSHMLQEWTQELSLPEGLKTEDLHCYMSPDGTIFIQDAPSTLRDRESCPSREASVWSQPFFQHIFQFYTSKYCPIAFQSYLLLEQQIQKVM</sequence>
<proteinExistence type="predicted"/>
<dbReference type="SUPFAM" id="SSF49764">
    <property type="entry name" value="HSP20-like chaperones"/>
    <property type="match status" value="1"/>
</dbReference>
<dbReference type="Pfam" id="PF00011">
    <property type="entry name" value="HSP20"/>
    <property type="match status" value="1"/>
</dbReference>
<keyword evidence="4" id="KW-1185">Reference proteome</keyword>
<reference evidence="3" key="2">
    <citation type="submission" date="2025-09" db="UniProtKB">
        <authorList>
            <consortium name="Ensembl"/>
        </authorList>
    </citation>
    <scope>IDENTIFICATION</scope>
</reference>
<name>A0A8C6SMZ8_9GOBI</name>
<accession>A0A8C6SMZ8</accession>
<dbReference type="GO" id="GO:0005634">
    <property type="term" value="C:nucleus"/>
    <property type="evidence" value="ECO:0007669"/>
    <property type="project" value="TreeGrafter"/>
</dbReference>
<evidence type="ECO:0000259" key="2">
    <source>
        <dbReference type="Pfam" id="PF00011"/>
    </source>
</evidence>
<keyword evidence="1" id="KW-0346">Stress response</keyword>
<feature type="domain" description="SHSP" evidence="2">
    <location>
        <begin position="71"/>
        <end position="147"/>
    </location>
</feature>
<dbReference type="Ensembl" id="ENSNMLT00000008655.1">
    <property type="protein sequence ID" value="ENSNMLP00000007594.1"/>
    <property type="gene ID" value="ENSNMLG00000005460.1"/>
</dbReference>
<dbReference type="InterPro" id="IPR001436">
    <property type="entry name" value="Alpha-crystallin/sHSP_animal"/>
</dbReference>
<protein>
    <recommendedName>
        <fullName evidence="2">SHSP domain-containing protein</fullName>
    </recommendedName>
</protein>
<dbReference type="GO" id="GO:0051082">
    <property type="term" value="F:unfolded protein binding"/>
    <property type="evidence" value="ECO:0007669"/>
    <property type="project" value="TreeGrafter"/>
</dbReference>
<dbReference type="AlphaFoldDB" id="A0A8C6SMZ8"/>
<dbReference type="Proteomes" id="UP000694523">
    <property type="component" value="Unplaced"/>
</dbReference>
<dbReference type="GO" id="GO:0005737">
    <property type="term" value="C:cytoplasm"/>
    <property type="evidence" value="ECO:0007669"/>
    <property type="project" value="TreeGrafter"/>
</dbReference>
<dbReference type="PANTHER" id="PTHR45640">
    <property type="entry name" value="HEAT SHOCK PROTEIN HSP-12.2-RELATED"/>
    <property type="match status" value="1"/>
</dbReference>
<dbReference type="Gene3D" id="2.60.40.790">
    <property type="match status" value="1"/>
</dbReference>